<sequence>MSTKTLWLPLLCGLACSPAFAGTYEWSAGYAQGVAEHLVDDGNDNELNISCPDDGETAVRAYATIAGKAYDSEKDPGFDVIVDGERYSNPFFTDCNVCSQNFPAFWKALRNANNLQISAGGKTVKLPTKNLKQVLKPFDSKTNQCRVTW</sequence>
<evidence type="ECO:0000313" key="3">
    <source>
        <dbReference type="Proteomes" id="UP000183046"/>
    </source>
</evidence>
<proteinExistence type="predicted"/>
<dbReference type="RefSeq" id="WP_074585242.1">
    <property type="nucleotide sequence ID" value="NZ_FMWB01000026.1"/>
</dbReference>
<dbReference type="Proteomes" id="UP000183046">
    <property type="component" value="Unassembled WGS sequence"/>
</dbReference>
<evidence type="ECO:0000313" key="2">
    <source>
        <dbReference type="EMBL" id="SCZ48525.1"/>
    </source>
</evidence>
<evidence type="ECO:0000256" key="1">
    <source>
        <dbReference type="SAM" id="SignalP"/>
    </source>
</evidence>
<gene>
    <name evidence="2" type="ORF">SAMN05216279_12645</name>
</gene>
<reference evidence="3" key="1">
    <citation type="submission" date="2016-10" db="EMBL/GenBank/DDBJ databases">
        <authorList>
            <person name="de Groot N.N."/>
        </authorList>
    </citation>
    <scope>NUCLEOTIDE SEQUENCE [LARGE SCALE GENOMIC DNA]</scope>
    <source>
        <strain evidence="3">DSM 15758</strain>
    </source>
</reference>
<feature type="chain" id="PRO_5043145098" evidence="1">
    <location>
        <begin position="22"/>
        <end position="149"/>
    </location>
</feature>
<keyword evidence="1" id="KW-0732">Signal</keyword>
<protein>
    <submittedName>
        <fullName evidence="2">Uncharacterized protein</fullName>
    </submittedName>
</protein>
<accession>A0A1G5PG82</accession>
<feature type="signal peptide" evidence="1">
    <location>
        <begin position="1"/>
        <end position="21"/>
    </location>
</feature>
<name>A0A1G5PG82_9PSED</name>
<organism evidence="2 3">
    <name type="scientific">Pseudomonas oryzihabitans</name>
    <dbReference type="NCBI Taxonomy" id="47885"/>
    <lineage>
        <taxon>Bacteria</taxon>
        <taxon>Pseudomonadati</taxon>
        <taxon>Pseudomonadota</taxon>
        <taxon>Gammaproteobacteria</taxon>
        <taxon>Pseudomonadales</taxon>
        <taxon>Pseudomonadaceae</taxon>
        <taxon>Pseudomonas</taxon>
    </lineage>
</organism>
<comment type="caution">
    <text evidence="2">The sequence shown here is derived from an EMBL/GenBank/DDBJ whole genome shotgun (WGS) entry which is preliminary data.</text>
</comment>
<dbReference type="AlphaFoldDB" id="A0A1G5PG82"/>
<dbReference type="OrthoDB" id="6458069at2"/>
<dbReference type="EMBL" id="FMWB01000026">
    <property type="protein sequence ID" value="SCZ48525.1"/>
    <property type="molecule type" value="Genomic_DNA"/>
</dbReference>